<dbReference type="InterPro" id="IPR036291">
    <property type="entry name" value="NAD(P)-bd_dom_sf"/>
</dbReference>
<dbReference type="Pfam" id="PF13561">
    <property type="entry name" value="adh_short_C2"/>
    <property type="match status" value="1"/>
</dbReference>
<dbReference type="NCBIfam" id="NF005559">
    <property type="entry name" value="PRK07231.1"/>
    <property type="match status" value="1"/>
</dbReference>
<dbReference type="CDD" id="cd05233">
    <property type="entry name" value="SDR_c"/>
    <property type="match status" value="1"/>
</dbReference>
<dbReference type="FunFam" id="3.40.50.720:FF:000084">
    <property type="entry name" value="Short-chain dehydrogenase reductase"/>
    <property type="match status" value="1"/>
</dbReference>
<evidence type="ECO:0000256" key="1">
    <source>
        <dbReference type="ARBA" id="ARBA00006484"/>
    </source>
</evidence>
<gene>
    <name evidence="3" type="ORF">A8V01_20650</name>
</gene>
<dbReference type="SUPFAM" id="SSF51735">
    <property type="entry name" value="NAD(P)-binding Rossmann-fold domains"/>
    <property type="match status" value="1"/>
</dbReference>
<dbReference type="PANTHER" id="PTHR43639:SF1">
    <property type="entry name" value="SHORT-CHAIN DEHYDROGENASE_REDUCTASE FAMILY PROTEIN"/>
    <property type="match status" value="1"/>
</dbReference>
<evidence type="ECO:0000313" key="4">
    <source>
        <dbReference type="Proteomes" id="UP000236327"/>
    </source>
</evidence>
<reference evidence="3 4" key="1">
    <citation type="submission" date="2016-05" db="EMBL/GenBank/DDBJ databases">
        <title>Complete genome sequence of Novosphingobium guangzhouense SA925(T).</title>
        <authorList>
            <person name="Sha S."/>
        </authorList>
    </citation>
    <scope>NUCLEOTIDE SEQUENCE [LARGE SCALE GENOMIC DNA]</scope>
    <source>
        <strain evidence="3 4">SA925</strain>
    </source>
</reference>
<dbReference type="OrthoDB" id="9803333at2"/>
<dbReference type="GO" id="GO:0016491">
    <property type="term" value="F:oxidoreductase activity"/>
    <property type="evidence" value="ECO:0007669"/>
    <property type="project" value="UniProtKB-KW"/>
</dbReference>
<dbReference type="Proteomes" id="UP000236327">
    <property type="component" value="Unassembled WGS sequence"/>
</dbReference>
<dbReference type="AlphaFoldDB" id="A0A2K2G086"/>
<sequence length="252" mass="25673">MPQRLSGRVALVTGASRGLGRAIAELFAAEGAAVAVLDLKEHWAQAIVDGIAANGGRAIAIGCDVSDRAGVQAAVARTAEELGGLDITVSSAMWNRYEPIADITPETLARMSGVGFDGIVWMTQAAAPFMAQRGGGSMINIASVSALKGMVNALLYCGIKAGVGGLTRAASVELGAQGIRVNAISPATVATEGVLSMLDEEALAQRKARIPLGRLGETDDIAQTALWLASAQSAFVSGQMITVDGGLANAIL</sequence>
<keyword evidence="4" id="KW-1185">Reference proteome</keyword>
<comment type="similarity">
    <text evidence="1">Belongs to the short-chain dehydrogenases/reductases (SDR) family.</text>
</comment>
<dbReference type="Gene3D" id="3.40.50.720">
    <property type="entry name" value="NAD(P)-binding Rossmann-like Domain"/>
    <property type="match status" value="1"/>
</dbReference>
<name>A0A2K2G086_9SPHN</name>
<keyword evidence="2" id="KW-0560">Oxidoreductase</keyword>
<organism evidence="3 4">
    <name type="scientific">Novosphingobium guangzhouense</name>
    <dbReference type="NCBI Taxonomy" id="1850347"/>
    <lineage>
        <taxon>Bacteria</taxon>
        <taxon>Pseudomonadati</taxon>
        <taxon>Pseudomonadota</taxon>
        <taxon>Alphaproteobacteria</taxon>
        <taxon>Sphingomonadales</taxon>
        <taxon>Sphingomonadaceae</taxon>
        <taxon>Novosphingobium</taxon>
    </lineage>
</organism>
<dbReference type="PANTHER" id="PTHR43639">
    <property type="entry name" value="OXIDOREDUCTASE, SHORT-CHAIN DEHYDROGENASE/REDUCTASE FAMILY (AFU_ORTHOLOGUE AFUA_5G02870)"/>
    <property type="match status" value="1"/>
</dbReference>
<proteinExistence type="inferred from homology"/>
<dbReference type="PRINTS" id="PR00081">
    <property type="entry name" value="GDHRDH"/>
</dbReference>
<evidence type="ECO:0000256" key="2">
    <source>
        <dbReference type="ARBA" id="ARBA00023002"/>
    </source>
</evidence>
<dbReference type="PRINTS" id="PR00080">
    <property type="entry name" value="SDRFAMILY"/>
</dbReference>
<evidence type="ECO:0000313" key="3">
    <source>
        <dbReference type="EMBL" id="PNU04408.1"/>
    </source>
</evidence>
<accession>A0A2K2G086</accession>
<comment type="caution">
    <text evidence="3">The sequence shown here is derived from an EMBL/GenBank/DDBJ whole genome shotgun (WGS) entry which is preliminary data.</text>
</comment>
<protein>
    <submittedName>
        <fullName evidence="3">Oxidoreductase</fullName>
    </submittedName>
</protein>
<dbReference type="EMBL" id="LYMM01000036">
    <property type="protein sequence ID" value="PNU04408.1"/>
    <property type="molecule type" value="Genomic_DNA"/>
</dbReference>
<dbReference type="InterPro" id="IPR002347">
    <property type="entry name" value="SDR_fam"/>
</dbReference>